<dbReference type="Pfam" id="PF07589">
    <property type="entry name" value="PEP-CTERM"/>
    <property type="match status" value="1"/>
</dbReference>
<accession>A0ABX1TUW3</accession>
<gene>
    <name evidence="2" type="ORF">E4Q23_01875</name>
</gene>
<dbReference type="EMBL" id="SPMY01000005">
    <property type="protein sequence ID" value="NMQ26617.1"/>
    <property type="molecule type" value="Genomic_DNA"/>
</dbReference>
<name>A0ABX1TUW3_9PROT</name>
<dbReference type="Gene3D" id="2.60.120.260">
    <property type="entry name" value="Galactose-binding domain-like"/>
    <property type="match status" value="1"/>
</dbReference>
<sequence length="293" mass="31106">MDDKWGALFAFFLPTLDGAHVFWTVQAQADHRCFRVKQDRHPDRQENHYENEQKEYGSGSCLGLGCAVALTWAWPAMAAPVSILNASFETQFLLEDTFTNNVLTDWSDSTGCAPDCFGAFNPGVGNVAFPSGNVPNGNNTAYMVSPGGVPLTQTLSATLLGNTTYTLRVAVGNPLDRLNVGSFGFQLGLVGSAQNIIDFTDLLDNVTDGGFDEYSASMFVSSANPDIGKTMVLRLIGTNNSGPGTPYVAFDNVRLDAEAVTAAVPEPASVAMVGLALLGLGATRRKHARSVGA</sequence>
<feature type="domain" description="Ice-binding protein C-terminal" evidence="1">
    <location>
        <begin position="263"/>
        <end position="285"/>
    </location>
</feature>
<proteinExistence type="predicted"/>
<evidence type="ECO:0000259" key="1">
    <source>
        <dbReference type="Pfam" id="PF07589"/>
    </source>
</evidence>
<reference evidence="2 3" key="1">
    <citation type="submission" date="2019-03" db="EMBL/GenBank/DDBJ databases">
        <title>Metabolic reconstructions from genomes of highly enriched 'Candidatus Accumulibacter' and 'Candidatus Competibacter' bioreactor populations.</title>
        <authorList>
            <person name="Annavajhala M.K."/>
            <person name="Welles L."/>
            <person name="Abbas B."/>
            <person name="Sorokin D."/>
            <person name="Park H."/>
            <person name="Van Loosdrecht M."/>
            <person name="Chandran K."/>
        </authorList>
    </citation>
    <scope>NUCLEOTIDE SEQUENCE [LARGE SCALE GENOMIC DNA]</scope>
    <source>
        <strain evidence="2 3">SBR_S</strain>
    </source>
</reference>
<dbReference type="Proteomes" id="UP000749010">
    <property type="component" value="Unassembled WGS sequence"/>
</dbReference>
<comment type="caution">
    <text evidence="2">The sequence shown here is derived from an EMBL/GenBank/DDBJ whole genome shotgun (WGS) entry which is preliminary data.</text>
</comment>
<evidence type="ECO:0000313" key="2">
    <source>
        <dbReference type="EMBL" id="NMQ26617.1"/>
    </source>
</evidence>
<protein>
    <submittedName>
        <fullName evidence="2">PEP-CTERM sorting domain-containing protein</fullName>
    </submittedName>
</protein>
<keyword evidence="3" id="KW-1185">Reference proteome</keyword>
<organism evidence="2 3">
    <name type="scientific">Candidatus Accumulibacter phosphatis</name>
    <dbReference type="NCBI Taxonomy" id="327160"/>
    <lineage>
        <taxon>Bacteria</taxon>
        <taxon>Pseudomonadati</taxon>
        <taxon>Pseudomonadota</taxon>
        <taxon>Betaproteobacteria</taxon>
        <taxon>Candidatus Accumulibacter</taxon>
    </lineage>
</organism>
<evidence type="ECO:0000313" key="3">
    <source>
        <dbReference type="Proteomes" id="UP000749010"/>
    </source>
</evidence>
<dbReference type="InterPro" id="IPR013424">
    <property type="entry name" value="Ice-binding_C"/>
</dbReference>
<dbReference type="RefSeq" id="WP_169065059.1">
    <property type="nucleotide sequence ID" value="NZ_SPMY01000005.1"/>
</dbReference>
<dbReference type="NCBIfam" id="TIGR02595">
    <property type="entry name" value="PEP_CTERM"/>
    <property type="match status" value="1"/>
</dbReference>
<dbReference type="Pfam" id="PF22825">
    <property type="entry name" value="HpiC1-like"/>
    <property type="match status" value="1"/>
</dbReference>
<dbReference type="InterPro" id="IPR054720">
    <property type="entry name" value="HpiC1"/>
</dbReference>